<evidence type="ECO:0000313" key="3">
    <source>
        <dbReference type="Proteomes" id="UP000191901"/>
    </source>
</evidence>
<dbReference type="AlphaFoldDB" id="A0A1Z3HSF4"/>
<dbReference type="PANTHER" id="PTHR30383:SF29">
    <property type="entry name" value="SGNH HYDROLASE-TYPE ESTERASE DOMAIN-CONTAINING PROTEIN"/>
    <property type="match status" value="1"/>
</dbReference>
<accession>A0A1Z3HSF4</accession>
<sequence length="260" mass="27493">MTSPLKRAIALLIATVTTLTLTTRSVHSDSPDTPVRVLVYGDSNTWGWVPTESGFPTTRFLSEQRFPGVMQRELGPEFDIIENGLNNRTTNLDFPEAIDLVAGGGFNGARTLPGLLAAHAPLDWVVIMLGTNDLRAPFHRTATEAAAAIAPLIDIVHDSGGSVANTYDAPRVLIVAPPRIGNMPHPEMAAAFSDAERTSQGFAAAYAAVAEAAAVPFLDATEIIGVTAGWDGIHLSAEQHQRLGQTLAIALYTSTASAPD</sequence>
<reference evidence="2 3" key="1">
    <citation type="journal article" date="2016" name="Biochim. Biophys. Acta">
        <title>Characterization of red-shifted phycobilisomes isolated from the chlorophyll f-containing cyanobacterium Halomicronema hongdechloris.</title>
        <authorList>
            <person name="Li Y."/>
            <person name="Lin Y."/>
            <person name="Garvey C.J."/>
            <person name="Birch D."/>
            <person name="Corkery R.W."/>
            <person name="Loughlin P.C."/>
            <person name="Scheer H."/>
            <person name="Willows R.D."/>
            <person name="Chen M."/>
        </authorList>
    </citation>
    <scope>NUCLEOTIDE SEQUENCE [LARGE SCALE GENOMIC DNA]</scope>
    <source>
        <strain evidence="2 3">C2206</strain>
    </source>
</reference>
<dbReference type="EMBL" id="CP021983">
    <property type="protein sequence ID" value="ASC73234.1"/>
    <property type="molecule type" value="Genomic_DNA"/>
</dbReference>
<dbReference type="Pfam" id="PF13472">
    <property type="entry name" value="Lipase_GDSL_2"/>
    <property type="match status" value="1"/>
</dbReference>
<dbReference type="Proteomes" id="UP000191901">
    <property type="component" value="Chromosome"/>
</dbReference>
<organism evidence="2 3">
    <name type="scientific">Halomicronema hongdechloris C2206</name>
    <dbReference type="NCBI Taxonomy" id="1641165"/>
    <lineage>
        <taxon>Bacteria</taxon>
        <taxon>Bacillati</taxon>
        <taxon>Cyanobacteriota</taxon>
        <taxon>Cyanophyceae</taxon>
        <taxon>Nodosilineales</taxon>
        <taxon>Nodosilineaceae</taxon>
        <taxon>Halomicronema</taxon>
    </lineage>
</organism>
<evidence type="ECO:0000313" key="2">
    <source>
        <dbReference type="EMBL" id="ASC73234.1"/>
    </source>
</evidence>
<dbReference type="InterPro" id="IPR051532">
    <property type="entry name" value="Ester_Hydrolysis_Enzymes"/>
</dbReference>
<dbReference type="RefSeq" id="WP_088430840.1">
    <property type="nucleotide sequence ID" value="NZ_CP021983.2"/>
</dbReference>
<protein>
    <recommendedName>
        <fullName evidence="1">SGNH hydrolase-type esterase domain-containing protein</fullName>
    </recommendedName>
</protein>
<gene>
    <name evidence="2" type="ORF">XM38_041960</name>
</gene>
<keyword evidence="3" id="KW-1185">Reference proteome</keyword>
<name>A0A1Z3HSF4_9CYAN</name>
<dbReference type="InterPro" id="IPR036514">
    <property type="entry name" value="SGNH_hydro_sf"/>
</dbReference>
<evidence type="ECO:0000259" key="1">
    <source>
        <dbReference type="Pfam" id="PF13472"/>
    </source>
</evidence>
<dbReference type="Gene3D" id="3.40.50.1110">
    <property type="entry name" value="SGNH hydrolase"/>
    <property type="match status" value="1"/>
</dbReference>
<dbReference type="STRING" id="1641165.XM38_16675"/>
<dbReference type="PANTHER" id="PTHR30383">
    <property type="entry name" value="THIOESTERASE 1/PROTEASE 1/LYSOPHOSPHOLIPASE L1"/>
    <property type="match status" value="1"/>
</dbReference>
<dbReference type="SUPFAM" id="SSF52266">
    <property type="entry name" value="SGNH hydrolase"/>
    <property type="match status" value="1"/>
</dbReference>
<dbReference type="OrthoDB" id="388542at2"/>
<proteinExistence type="predicted"/>
<feature type="domain" description="SGNH hydrolase-type esterase" evidence="1">
    <location>
        <begin position="39"/>
        <end position="242"/>
    </location>
</feature>
<dbReference type="KEGG" id="hhg:XM38_041960"/>
<dbReference type="InterPro" id="IPR013830">
    <property type="entry name" value="SGNH_hydro"/>
</dbReference>